<keyword evidence="1" id="KW-1185">Reference proteome</keyword>
<dbReference type="PANTHER" id="PTHR42923">
    <property type="entry name" value="PROTOPORPHYRINOGEN OXIDASE"/>
    <property type="match status" value="1"/>
</dbReference>
<gene>
    <name evidence="2 3" type="primary">LOC105945802</name>
</gene>
<dbReference type="PANTHER" id="PTHR42923:SF3">
    <property type="entry name" value="PROTOPORPHYRINOGEN OXIDASE"/>
    <property type="match status" value="1"/>
</dbReference>
<dbReference type="RefSeq" id="XP_031747173.1">
    <property type="nucleotide sequence ID" value="XM_031891313.1"/>
</dbReference>
<dbReference type="SUPFAM" id="SSF54373">
    <property type="entry name" value="FAD-linked reductases, C-terminal domain"/>
    <property type="match status" value="1"/>
</dbReference>
<evidence type="ECO:0000313" key="2">
    <source>
        <dbReference type="RefSeq" id="XP_031747173.1"/>
    </source>
</evidence>
<evidence type="ECO:0000313" key="1">
    <source>
        <dbReference type="Proteomes" id="UP000008143"/>
    </source>
</evidence>
<evidence type="ECO:0000313" key="3">
    <source>
        <dbReference type="Xenbase" id="XB-GENE-29088923"/>
    </source>
</evidence>
<dbReference type="OrthoDB" id="419752at2759"/>
<name>A0A8J1INL4_XENTR</name>
<dbReference type="KEGG" id="xtr:105945802"/>
<proteinExistence type="predicted"/>
<accession>A0A8J1INL4</accession>
<dbReference type="Gene3D" id="3.50.50.60">
    <property type="entry name" value="FAD/NAD(P)-binding domain"/>
    <property type="match status" value="1"/>
</dbReference>
<organism evidence="1 2">
    <name type="scientific">Xenopus tropicalis</name>
    <name type="common">Western clawed frog</name>
    <name type="synonym">Silurana tropicalis</name>
    <dbReference type="NCBI Taxonomy" id="8364"/>
    <lineage>
        <taxon>Eukaryota</taxon>
        <taxon>Metazoa</taxon>
        <taxon>Chordata</taxon>
        <taxon>Craniata</taxon>
        <taxon>Vertebrata</taxon>
        <taxon>Euteleostomi</taxon>
        <taxon>Amphibia</taxon>
        <taxon>Batrachia</taxon>
        <taxon>Anura</taxon>
        <taxon>Pipoidea</taxon>
        <taxon>Pipidae</taxon>
        <taxon>Xenopodinae</taxon>
        <taxon>Xenopus</taxon>
        <taxon>Silurana</taxon>
    </lineage>
</organism>
<sequence>MLGGAWFESSIGDPDAVSSEKVLELAKTAAAEQLGVRDKPSRSIVNINKDCIPQYTLGHWRRTGNISAYTRQLSLPLSLIGASYHGVSVNDCIYNARQAVHSLLGH</sequence>
<dbReference type="InterPro" id="IPR050464">
    <property type="entry name" value="Zeta_carotene_desat/Oxidored"/>
</dbReference>
<dbReference type="GeneID" id="105945802"/>
<dbReference type="Xenbase" id="XB-GENE-29088923">
    <property type="gene designation" value="LOC105945802"/>
</dbReference>
<protein>
    <submittedName>
        <fullName evidence="2">Protoporphyrinogen oxidase</fullName>
    </submittedName>
</protein>
<reference evidence="2" key="1">
    <citation type="submission" date="2025-08" db="UniProtKB">
        <authorList>
            <consortium name="RefSeq"/>
        </authorList>
    </citation>
    <scope>IDENTIFICATION</scope>
    <source>
        <strain evidence="2">Nigerian</strain>
        <tissue evidence="2">Liver and blood</tissue>
    </source>
</reference>
<dbReference type="AGR" id="Xenbase:XB-GENE-29088923"/>
<dbReference type="Proteomes" id="UP000008143">
    <property type="component" value="Chromosome 8"/>
</dbReference>
<dbReference type="InterPro" id="IPR036188">
    <property type="entry name" value="FAD/NAD-bd_sf"/>
</dbReference>
<dbReference type="AlphaFoldDB" id="A0A8J1INL4"/>